<comment type="caution">
    <text evidence="2">The sequence shown here is derived from an EMBL/GenBank/DDBJ whole genome shotgun (WGS) entry which is preliminary data.</text>
</comment>
<keyword evidence="3" id="KW-1185">Reference proteome</keyword>
<dbReference type="EMBL" id="BMML01000006">
    <property type="protein sequence ID" value="GGN06318.1"/>
    <property type="molecule type" value="Genomic_DNA"/>
</dbReference>
<name>A0A917XBV4_9ACTN</name>
<feature type="region of interest" description="Disordered" evidence="1">
    <location>
        <begin position="24"/>
        <end position="63"/>
    </location>
</feature>
<evidence type="ECO:0000313" key="3">
    <source>
        <dbReference type="Proteomes" id="UP000653411"/>
    </source>
</evidence>
<accession>A0A917XBV4</accession>
<dbReference type="Proteomes" id="UP000653411">
    <property type="component" value="Unassembled WGS sequence"/>
</dbReference>
<protein>
    <submittedName>
        <fullName evidence="2">Uncharacterized protein</fullName>
    </submittedName>
</protein>
<reference evidence="2" key="2">
    <citation type="submission" date="2020-09" db="EMBL/GenBank/DDBJ databases">
        <authorList>
            <person name="Sun Q."/>
            <person name="Zhou Y."/>
        </authorList>
    </citation>
    <scope>NUCLEOTIDE SEQUENCE</scope>
    <source>
        <strain evidence="2">CGMCC 4.7110</strain>
    </source>
</reference>
<evidence type="ECO:0000256" key="1">
    <source>
        <dbReference type="SAM" id="MobiDB-lite"/>
    </source>
</evidence>
<organism evidence="2 3">
    <name type="scientific">Streptomyces fuscichromogenes</name>
    <dbReference type="NCBI Taxonomy" id="1324013"/>
    <lineage>
        <taxon>Bacteria</taxon>
        <taxon>Bacillati</taxon>
        <taxon>Actinomycetota</taxon>
        <taxon>Actinomycetes</taxon>
        <taxon>Kitasatosporales</taxon>
        <taxon>Streptomycetaceae</taxon>
        <taxon>Streptomyces</taxon>
    </lineage>
</organism>
<sequence length="63" mass="6995">MGKRQITRGSELATYAMFAANRDSYGAPQRTPSDTRGGFGHTINTSPEKKWAGSETIRGRRTY</sequence>
<reference evidence="2" key="1">
    <citation type="journal article" date="2014" name="Int. J. Syst. Evol. Microbiol.">
        <title>Complete genome sequence of Corynebacterium casei LMG S-19264T (=DSM 44701T), isolated from a smear-ripened cheese.</title>
        <authorList>
            <consortium name="US DOE Joint Genome Institute (JGI-PGF)"/>
            <person name="Walter F."/>
            <person name="Albersmeier A."/>
            <person name="Kalinowski J."/>
            <person name="Ruckert C."/>
        </authorList>
    </citation>
    <scope>NUCLEOTIDE SEQUENCE</scope>
    <source>
        <strain evidence="2">CGMCC 4.7110</strain>
    </source>
</reference>
<evidence type="ECO:0000313" key="2">
    <source>
        <dbReference type="EMBL" id="GGN06318.1"/>
    </source>
</evidence>
<dbReference type="AlphaFoldDB" id="A0A917XBV4"/>
<gene>
    <name evidence="2" type="ORF">GCM10011578_030380</name>
</gene>
<proteinExistence type="predicted"/>